<dbReference type="Gene3D" id="3.90.740.10">
    <property type="entry name" value="Valyl/Leucyl/Isoleucyl-tRNA synthetase, editing domain"/>
    <property type="match status" value="1"/>
</dbReference>
<dbReference type="Pfam" id="PF09334">
    <property type="entry name" value="tRNA-synt_1g"/>
    <property type="match status" value="1"/>
</dbReference>
<dbReference type="PANTHER" id="PTHR45794">
    <property type="entry name" value="LEUCYL-TRNA SYNTHETASE"/>
    <property type="match status" value="1"/>
</dbReference>
<evidence type="ECO:0000256" key="5">
    <source>
        <dbReference type="ARBA" id="ARBA00022840"/>
    </source>
</evidence>
<dbReference type="InterPro" id="IPR014729">
    <property type="entry name" value="Rossmann-like_a/b/a_fold"/>
</dbReference>
<organism evidence="16 17">
    <name type="scientific">Dactylonectria macrodidyma</name>
    <dbReference type="NCBI Taxonomy" id="307937"/>
    <lineage>
        <taxon>Eukaryota</taxon>
        <taxon>Fungi</taxon>
        <taxon>Dikarya</taxon>
        <taxon>Ascomycota</taxon>
        <taxon>Pezizomycotina</taxon>
        <taxon>Sordariomycetes</taxon>
        <taxon>Hypocreomycetidae</taxon>
        <taxon>Hypocreales</taxon>
        <taxon>Nectriaceae</taxon>
        <taxon>Dactylonectria</taxon>
    </lineage>
</organism>
<feature type="region of interest" description="Disordered" evidence="11">
    <location>
        <begin position="1"/>
        <end position="26"/>
    </location>
</feature>
<evidence type="ECO:0000313" key="16">
    <source>
        <dbReference type="EMBL" id="KAH7142099.1"/>
    </source>
</evidence>
<dbReference type="Gene3D" id="3.40.50.620">
    <property type="entry name" value="HUPs"/>
    <property type="match status" value="1"/>
</dbReference>
<evidence type="ECO:0000256" key="11">
    <source>
        <dbReference type="SAM" id="MobiDB-lite"/>
    </source>
</evidence>
<dbReference type="PANTHER" id="PTHR45794:SF1">
    <property type="entry name" value="LEUCINE--TRNA LIGASE, CYTOPLASMIC"/>
    <property type="match status" value="1"/>
</dbReference>
<evidence type="ECO:0000256" key="4">
    <source>
        <dbReference type="ARBA" id="ARBA00022741"/>
    </source>
</evidence>
<dbReference type="Proteomes" id="UP000738349">
    <property type="component" value="Unassembled WGS sequence"/>
</dbReference>
<evidence type="ECO:0000256" key="8">
    <source>
        <dbReference type="ARBA" id="ARBA00030520"/>
    </source>
</evidence>
<feature type="compositionally biased region" description="Basic and acidic residues" evidence="11">
    <location>
        <begin position="17"/>
        <end position="26"/>
    </location>
</feature>
<dbReference type="AlphaFoldDB" id="A0A9P9EQT4"/>
<gene>
    <name evidence="16" type="ORF">EDB81DRAFT_948296</name>
</gene>
<evidence type="ECO:0000256" key="7">
    <source>
        <dbReference type="ARBA" id="ARBA00023146"/>
    </source>
</evidence>
<keyword evidence="5 10" id="KW-0067">ATP-binding</keyword>
<evidence type="ECO:0000256" key="1">
    <source>
        <dbReference type="ARBA" id="ARBA00005594"/>
    </source>
</evidence>
<evidence type="ECO:0000259" key="13">
    <source>
        <dbReference type="Pfam" id="PF08264"/>
    </source>
</evidence>
<dbReference type="InterPro" id="IPR009080">
    <property type="entry name" value="tRNAsynth_Ia_anticodon-bd"/>
</dbReference>
<dbReference type="InterPro" id="IPR009008">
    <property type="entry name" value="Val/Leu/Ile-tRNA-synth_edit"/>
</dbReference>
<dbReference type="SUPFAM" id="SSF52374">
    <property type="entry name" value="Nucleotidylyl transferase"/>
    <property type="match status" value="1"/>
</dbReference>
<evidence type="ECO:0000259" key="12">
    <source>
        <dbReference type="Pfam" id="PF00133"/>
    </source>
</evidence>
<evidence type="ECO:0000256" key="2">
    <source>
        <dbReference type="ARBA" id="ARBA00013164"/>
    </source>
</evidence>
<dbReference type="GO" id="GO:0002161">
    <property type="term" value="F:aminoacyl-tRNA deacylase activity"/>
    <property type="evidence" value="ECO:0007669"/>
    <property type="project" value="InterPro"/>
</dbReference>
<proteinExistence type="inferred from homology"/>
<protein>
    <recommendedName>
        <fullName evidence="2">leucine--tRNA ligase</fullName>
        <ecNumber evidence="2">6.1.1.4</ecNumber>
    </recommendedName>
    <alternativeName>
        <fullName evidence="8">Leucyl-tRNA synthetase</fullName>
    </alternativeName>
</protein>
<dbReference type="EC" id="6.1.1.4" evidence="2"/>
<dbReference type="FunFam" id="3.90.740.10:FF:000001">
    <property type="entry name" value="Leucine--tRNA ligase, cytoplasmic"/>
    <property type="match status" value="1"/>
</dbReference>
<evidence type="ECO:0000259" key="14">
    <source>
        <dbReference type="Pfam" id="PF09334"/>
    </source>
</evidence>
<dbReference type="Pfam" id="PF08264">
    <property type="entry name" value="Anticodon_1"/>
    <property type="match status" value="1"/>
</dbReference>
<sequence>MATANAPKAGESPQLSKPKELKGTEKRDSIIAVERKYQKIWTDSKIFEVNAPSIEEYPLDSITPAELREKVPIWMGTMAFPYQNGRLHAGHVFSVSKVEFGAGVARMMGKQALFPMGFHATGMPIKAVADKLKIEIQQFGEDFSMYREDGPVIEEALAVGGKREDITKYSSSKSKANAKTAKLKYQFQIMESMGIHKEEIHRFADPQYWLTYFPPRAKEDLISLGCRIDWRRSFITTDINPYFDSFVQWQMRVLKKQNKIKFGKRYTIYSIRDGQPCMDHDRSEGEGVGPQEYTGLKMKVLEWSKKPIELPQDADVFIIPATLRPETMYGQTAVFVSPKILYGIFRASKDEYYLVTHRAARNMAYQGIFARDGEIDHIVDVSGTDLIGTLVHAPLSVHSDGVRVLPMESILPDKGTGFVACVPSDSPADYITTMDLRRKAQFYGIQREWAELEIISIIDTPRSDQIAKTLIEELKINSPKDTVQLDKAKETAYTDGQVLPFYKGKMKVGPYAGETVESAKPKVRKYLMGEDLAFAYAEPERKVVSRSSDDCIVALMDQWYIDYGEESWKKLTLGHLHKGLNTYGDETRNAFDGVLNWLNQWACARRFGLGSKLPWDTQFMVESLSDSTIYMAYYTICHLLHEDVYGHVRGCLNIDAKHMKDEVWDFIFCRRELGDDVLQSGIPEASLKTMRRSFSYEYPLTLRSSGKDLINNHLTFFLYVHLAIWENQPEYWPEGIRCNGHLMLNGEKMSKSTGNFMTLQDLVKKYGADATRIGLADAGDGIGDSNLVEVLIDSAILRLYTLREWIEDTLKSTLRSGELDYMDKMFANEMNALARETIVHYSETSYKLALKVGFYDFNNALSFYREQSAVVKMHRDLILRFIELQCLLLAVIAPHWAEGVWLEILKKPQSIQLARFPVLPDIDATLSAARKYILQTSSSVNSAEGLQMKKKAKGKEVSFDPKKPKKLTIYMNERFPLWQSSLIELLQELWDPATKSVDDKVLTSRIDKAEKKRAIPFVQVLKKRLLSGEAESAVFDRKLSFDEKSALISMMDTLRRSANLMEIQALNVQEGGMQGVDLITGETVGGVPPIAASAVPGNPTFFFANVITSA</sequence>
<dbReference type="SUPFAM" id="SSF50677">
    <property type="entry name" value="ValRS/IleRS/LeuRS editing domain"/>
    <property type="match status" value="1"/>
</dbReference>
<feature type="domain" description="Methionyl/Leucyl tRNA synthetase" evidence="14">
    <location>
        <begin position="77"/>
        <end position="145"/>
    </location>
</feature>
<evidence type="ECO:0000256" key="6">
    <source>
        <dbReference type="ARBA" id="ARBA00022917"/>
    </source>
</evidence>
<evidence type="ECO:0000256" key="9">
    <source>
        <dbReference type="ARBA" id="ARBA00047469"/>
    </source>
</evidence>
<evidence type="ECO:0000256" key="3">
    <source>
        <dbReference type="ARBA" id="ARBA00022598"/>
    </source>
</evidence>
<dbReference type="GO" id="GO:0005524">
    <property type="term" value="F:ATP binding"/>
    <property type="evidence" value="ECO:0007669"/>
    <property type="project" value="UniProtKB-KW"/>
</dbReference>
<dbReference type="InterPro" id="IPR002300">
    <property type="entry name" value="aa-tRNA-synth_Ia"/>
</dbReference>
<name>A0A9P9EQT4_9HYPO</name>
<keyword evidence="7 10" id="KW-0030">Aminoacyl-tRNA synthetase</keyword>
<evidence type="ECO:0000256" key="10">
    <source>
        <dbReference type="RuleBase" id="RU363039"/>
    </source>
</evidence>
<keyword evidence="4 10" id="KW-0547">Nucleotide-binding</keyword>
<keyword evidence="17" id="KW-1185">Reference proteome</keyword>
<dbReference type="GO" id="GO:0004823">
    <property type="term" value="F:leucine-tRNA ligase activity"/>
    <property type="evidence" value="ECO:0007669"/>
    <property type="project" value="UniProtKB-EC"/>
</dbReference>
<accession>A0A9P9EQT4</accession>
<keyword evidence="3 10" id="KW-0436">Ligase</keyword>
<evidence type="ECO:0000259" key="15">
    <source>
        <dbReference type="Pfam" id="PF24810"/>
    </source>
</evidence>
<dbReference type="InterPro" id="IPR013155">
    <property type="entry name" value="M/V/L/I-tRNA-synth_anticd-bd"/>
</dbReference>
<dbReference type="InterPro" id="IPR055416">
    <property type="entry name" value="RBD_LARS1"/>
</dbReference>
<dbReference type="OrthoDB" id="10249672at2759"/>
<evidence type="ECO:0000313" key="17">
    <source>
        <dbReference type="Proteomes" id="UP000738349"/>
    </source>
</evidence>
<dbReference type="NCBIfam" id="TIGR00395">
    <property type="entry name" value="leuS_arch"/>
    <property type="match status" value="1"/>
</dbReference>
<comment type="caution">
    <text evidence="16">The sequence shown here is derived from an EMBL/GenBank/DDBJ whole genome shotgun (WGS) entry which is preliminary data.</text>
</comment>
<dbReference type="InterPro" id="IPR004493">
    <property type="entry name" value="Leu-tRNA-synth_Ia_arc/euk"/>
</dbReference>
<dbReference type="Pfam" id="PF24810">
    <property type="entry name" value="RBD_LARS1"/>
    <property type="match status" value="1"/>
</dbReference>
<feature type="domain" description="Aminoacyl-tRNA synthetase class Ia" evidence="12">
    <location>
        <begin position="209"/>
        <end position="785"/>
    </location>
</feature>
<feature type="domain" description="Leucine--tRNA ligase RagD-binding" evidence="15">
    <location>
        <begin position="973"/>
        <end position="1026"/>
    </location>
</feature>
<feature type="domain" description="Methionyl/Valyl/Leucyl/Isoleucyl-tRNA synthetase anticodon-binding" evidence="13">
    <location>
        <begin position="823"/>
        <end position="952"/>
    </location>
</feature>
<reference evidence="16" key="1">
    <citation type="journal article" date="2021" name="Nat. Commun.">
        <title>Genetic determinants of endophytism in the Arabidopsis root mycobiome.</title>
        <authorList>
            <person name="Mesny F."/>
            <person name="Miyauchi S."/>
            <person name="Thiergart T."/>
            <person name="Pickel B."/>
            <person name="Atanasova L."/>
            <person name="Karlsson M."/>
            <person name="Huettel B."/>
            <person name="Barry K.W."/>
            <person name="Haridas S."/>
            <person name="Chen C."/>
            <person name="Bauer D."/>
            <person name="Andreopoulos W."/>
            <person name="Pangilinan J."/>
            <person name="LaButti K."/>
            <person name="Riley R."/>
            <person name="Lipzen A."/>
            <person name="Clum A."/>
            <person name="Drula E."/>
            <person name="Henrissat B."/>
            <person name="Kohler A."/>
            <person name="Grigoriev I.V."/>
            <person name="Martin F.M."/>
            <person name="Hacquard S."/>
        </authorList>
    </citation>
    <scope>NUCLEOTIDE SEQUENCE</scope>
    <source>
        <strain evidence="16">MPI-CAGE-AT-0147</strain>
    </source>
</reference>
<comment type="catalytic activity">
    <reaction evidence="9">
        <text>tRNA(Leu) + L-leucine + ATP = L-leucyl-tRNA(Leu) + AMP + diphosphate</text>
        <dbReference type="Rhea" id="RHEA:11688"/>
        <dbReference type="Rhea" id="RHEA-COMP:9613"/>
        <dbReference type="Rhea" id="RHEA-COMP:9622"/>
        <dbReference type="ChEBI" id="CHEBI:30616"/>
        <dbReference type="ChEBI" id="CHEBI:33019"/>
        <dbReference type="ChEBI" id="CHEBI:57427"/>
        <dbReference type="ChEBI" id="CHEBI:78442"/>
        <dbReference type="ChEBI" id="CHEBI:78494"/>
        <dbReference type="ChEBI" id="CHEBI:456215"/>
        <dbReference type="EC" id="6.1.1.4"/>
    </reaction>
</comment>
<keyword evidence="6 10" id="KW-0648">Protein biosynthesis</keyword>
<comment type="similarity">
    <text evidence="1 10">Belongs to the class-I aminoacyl-tRNA synthetase family.</text>
</comment>
<dbReference type="EMBL" id="JAGMUV010000010">
    <property type="protein sequence ID" value="KAH7142099.1"/>
    <property type="molecule type" value="Genomic_DNA"/>
</dbReference>
<dbReference type="Pfam" id="PF00133">
    <property type="entry name" value="tRNA-synt_1"/>
    <property type="match status" value="1"/>
</dbReference>
<dbReference type="InterPro" id="IPR015413">
    <property type="entry name" value="Methionyl/Leucyl_tRNA_Synth"/>
</dbReference>
<dbReference type="SUPFAM" id="SSF47323">
    <property type="entry name" value="Anticodon-binding domain of a subclass of class I aminoacyl-tRNA synthetases"/>
    <property type="match status" value="1"/>
</dbReference>
<dbReference type="GO" id="GO:0006429">
    <property type="term" value="P:leucyl-tRNA aminoacylation"/>
    <property type="evidence" value="ECO:0007669"/>
    <property type="project" value="InterPro"/>
</dbReference>